<evidence type="ECO:0000313" key="1">
    <source>
        <dbReference type="EMBL" id="WZN42639.1"/>
    </source>
</evidence>
<dbReference type="EMBL" id="CP149822">
    <property type="protein sequence ID" value="WZN42639.1"/>
    <property type="molecule type" value="Genomic_DNA"/>
</dbReference>
<keyword evidence="2" id="KW-1185">Reference proteome</keyword>
<name>A0ABZ2YS71_9BACT</name>
<reference evidence="2" key="1">
    <citation type="submission" date="2024-03" db="EMBL/GenBank/DDBJ databases">
        <title>Chitinophaga horti sp. nov., isolated from garden soil.</title>
        <authorList>
            <person name="Lee D.S."/>
            <person name="Han D.M."/>
            <person name="Baek J.H."/>
            <person name="Choi D.G."/>
            <person name="Jeon J.H."/>
            <person name="Jeon C.O."/>
        </authorList>
    </citation>
    <scope>NUCLEOTIDE SEQUENCE [LARGE SCALE GENOMIC DNA]</scope>
    <source>
        <strain evidence="2">GPA1</strain>
    </source>
</reference>
<dbReference type="RefSeq" id="WP_341837473.1">
    <property type="nucleotide sequence ID" value="NZ_CP149822.1"/>
</dbReference>
<protein>
    <submittedName>
        <fullName evidence="1">Uncharacterized protein</fullName>
    </submittedName>
</protein>
<evidence type="ECO:0000313" key="2">
    <source>
        <dbReference type="Proteomes" id="UP001485459"/>
    </source>
</evidence>
<gene>
    <name evidence="1" type="ORF">WJU16_06275</name>
</gene>
<sequence length="109" mass="13069">MPNSYETTELLGAALMEERRLLFTNLMYAKQYRAYMGIHDWDARKLTKEARQRYDALKRELLKEREEYTASEKFDPVKAKKARRILTTTMKNYTLTGNWWPEKGKRKSV</sequence>
<organism evidence="1 2">
    <name type="scientific">Chitinophaga pollutisoli</name>
    <dbReference type="NCBI Taxonomy" id="3133966"/>
    <lineage>
        <taxon>Bacteria</taxon>
        <taxon>Pseudomonadati</taxon>
        <taxon>Bacteroidota</taxon>
        <taxon>Chitinophagia</taxon>
        <taxon>Chitinophagales</taxon>
        <taxon>Chitinophagaceae</taxon>
        <taxon>Chitinophaga</taxon>
    </lineage>
</organism>
<proteinExistence type="predicted"/>
<accession>A0ABZ2YS71</accession>
<dbReference type="Proteomes" id="UP001485459">
    <property type="component" value="Chromosome"/>
</dbReference>